<evidence type="ECO:0000256" key="12">
    <source>
        <dbReference type="ARBA" id="ARBA00023136"/>
    </source>
</evidence>
<sequence>MISIKSIAICASTVFAGGAICWTLGKYVKSKSDPREDMSSSTNQENELKPCNEDKTSYSPVSKDQIQTEEAAIDAQKDAEKRAQTLDEEVKKKEENVKEVKKEENTTKAIAARNHAVKMAKNGRQERAEYLFQQALFLAPGHPDILNDYGEYLEGAKNDFMLANSCYLKALNENPRHPKALENYKNTKARVEKLDECLFHQIANKKDKILIVPDELTIELSKKMREVSIENEYKYIQNTASIEGNTLNLAQTRMVLEGQDVSDKNVLEVNEIIGLQTAVNYLRSSLLKKQEQISEAVILKLHDHVLGLVNPKESGVYRRGQVYVGGRKCPSYQEVPNRMQEFIKWLNSDEARRLHPIKYAALAHFKLVFIHPFVDGNGRVSRLLMNFLLMKAKYPLVIIQKEKKDEYFQAIRDGVLGDINPFVRFIAQEIDQTLDVFILAKTDLA</sequence>
<keyword evidence="4" id="KW-0808">Transferase</keyword>
<evidence type="ECO:0000256" key="15">
    <source>
        <dbReference type="ARBA" id="ARBA00047939"/>
    </source>
</evidence>
<comment type="subcellular location">
    <subcellularLocation>
        <location evidence="1">Membrane</location>
        <topology evidence="1">Single-pass membrane protein</topology>
    </subcellularLocation>
</comment>
<dbReference type="EMBL" id="JAVRJZ010000004">
    <property type="protein sequence ID" value="KAK2723124.1"/>
    <property type="molecule type" value="Genomic_DNA"/>
</dbReference>
<dbReference type="InterPro" id="IPR040198">
    <property type="entry name" value="Fido_containing"/>
</dbReference>
<evidence type="ECO:0000256" key="5">
    <source>
        <dbReference type="ARBA" id="ARBA00022692"/>
    </source>
</evidence>
<feature type="compositionally biased region" description="Basic and acidic residues" evidence="21">
    <location>
        <begin position="46"/>
        <end position="56"/>
    </location>
</feature>
<organism evidence="23 24">
    <name type="scientific">Artemia franciscana</name>
    <name type="common">Brine shrimp</name>
    <name type="synonym">Artemia sanfranciscana</name>
    <dbReference type="NCBI Taxonomy" id="6661"/>
    <lineage>
        <taxon>Eukaryota</taxon>
        <taxon>Metazoa</taxon>
        <taxon>Ecdysozoa</taxon>
        <taxon>Arthropoda</taxon>
        <taxon>Crustacea</taxon>
        <taxon>Branchiopoda</taxon>
        <taxon>Anostraca</taxon>
        <taxon>Artemiidae</taxon>
        <taxon>Artemia</taxon>
    </lineage>
</organism>
<protein>
    <recommendedName>
        <fullName evidence="3">Protein adenylyltransferase Fic</fullName>
        <ecNumber evidence="14">2.7.7.108</ecNumber>
    </recommendedName>
    <alternativeName>
        <fullName evidence="13">De-AMPylase Fic</fullName>
    </alternativeName>
</protein>
<evidence type="ECO:0000313" key="24">
    <source>
        <dbReference type="Proteomes" id="UP001187531"/>
    </source>
</evidence>
<keyword evidence="8 19" id="KW-0547">Nucleotide-binding</keyword>
<dbReference type="InterPro" id="IPR036597">
    <property type="entry name" value="Fido-like_dom_sf"/>
</dbReference>
<dbReference type="Pfam" id="PF02661">
    <property type="entry name" value="Fic"/>
    <property type="match status" value="1"/>
</dbReference>
<dbReference type="GO" id="GO:0070733">
    <property type="term" value="F:AMPylase activity"/>
    <property type="evidence" value="ECO:0007669"/>
    <property type="project" value="UniProtKB-EC"/>
</dbReference>
<evidence type="ECO:0000256" key="4">
    <source>
        <dbReference type="ARBA" id="ARBA00022679"/>
    </source>
</evidence>
<evidence type="ECO:0000256" key="19">
    <source>
        <dbReference type="PIRSR" id="PIRSR640198-2"/>
    </source>
</evidence>
<evidence type="ECO:0000256" key="1">
    <source>
        <dbReference type="ARBA" id="ARBA00004167"/>
    </source>
</evidence>
<dbReference type="Gene3D" id="1.10.3290.10">
    <property type="entry name" value="Fido-like domain"/>
    <property type="match status" value="1"/>
</dbReference>
<evidence type="ECO:0000259" key="22">
    <source>
        <dbReference type="PROSITE" id="PS51459"/>
    </source>
</evidence>
<feature type="binding site" evidence="19">
    <location>
        <begin position="375"/>
        <end position="382"/>
    </location>
    <ligand>
        <name>ATP</name>
        <dbReference type="ChEBI" id="CHEBI:30616"/>
    </ligand>
</feature>
<evidence type="ECO:0000256" key="21">
    <source>
        <dbReference type="SAM" id="MobiDB-lite"/>
    </source>
</evidence>
<comment type="catalytic activity">
    <reaction evidence="15">
        <text>L-threonyl-[protein] + ATP = 3-O-(5'-adenylyl)-L-threonyl-[protein] + diphosphate</text>
        <dbReference type="Rhea" id="RHEA:54292"/>
        <dbReference type="Rhea" id="RHEA-COMP:11060"/>
        <dbReference type="Rhea" id="RHEA-COMP:13847"/>
        <dbReference type="ChEBI" id="CHEBI:30013"/>
        <dbReference type="ChEBI" id="CHEBI:30616"/>
        <dbReference type="ChEBI" id="CHEBI:33019"/>
        <dbReference type="ChEBI" id="CHEBI:138113"/>
        <dbReference type="EC" id="2.7.7.108"/>
    </reaction>
</comment>
<keyword evidence="9" id="KW-0802">TPR repeat</keyword>
<evidence type="ECO:0000256" key="17">
    <source>
        <dbReference type="ARBA" id="ARBA00049297"/>
    </source>
</evidence>
<dbReference type="PANTHER" id="PTHR13504:SF34">
    <property type="entry name" value="PROTEIN ADENYLYLTRANSFERASE FICD"/>
    <property type="match status" value="1"/>
</dbReference>
<feature type="region of interest" description="Disordered" evidence="21">
    <location>
        <begin position="31"/>
        <end position="78"/>
    </location>
</feature>
<keyword evidence="11" id="KW-1133">Transmembrane helix</keyword>
<keyword evidence="7" id="KW-0677">Repeat</keyword>
<reference evidence="23" key="1">
    <citation type="submission" date="2023-07" db="EMBL/GenBank/DDBJ databases">
        <title>Chromosome-level genome assembly of Artemia franciscana.</title>
        <authorList>
            <person name="Jo E."/>
        </authorList>
    </citation>
    <scope>NUCLEOTIDE SEQUENCE</scope>
    <source>
        <tissue evidence="23">Whole body</tissue>
    </source>
</reference>
<dbReference type="AlphaFoldDB" id="A0AA88I812"/>
<dbReference type="EC" id="2.7.7.108" evidence="14"/>
<dbReference type="PANTHER" id="PTHR13504">
    <property type="entry name" value="FIDO DOMAIN-CONTAINING PROTEIN DDB_G0283145"/>
    <property type="match status" value="1"/>
</dbReference>
<feature type="site" description="Important for autoinhibition of adenylyltransferase activity" evidence="20">
    <location>
        <position position="243"/>
    </location>
</feature>
<evidence type="ECO:0000256" key="16">
    <source>
        <dbReference type="ARBA" id="ARBA00048696"/>
    </source>
</evidence>
<dbReference type="Gene3D" id="1.25.40.10">
    <property type="entry name" value="Tetratricopeptide repeat domain"/>
    <property type="match status" value="1"/>
</dbReference>
<evidence type="ECO:0000256" key="7">
    <source>
        <dbReference type="ARBA" id="ARBA00022737"/>
    </source>
</evidence>
<evidence type="ECO:0000256" key="2">
    <source>
        <dbReference type="ARBA" id="ARBA00009742"/>
    </source>
</evidence>
<evidence type="ECO:0000256" key="10">
    <source>
        <dbReference type="ARBA" id="ARBA00022840"/>
    </source>
</evidence>
<dbReference type="Proteomes" id="UP001187531">
    <property type="component" value="Unassembled WGS sequence"/>
</dbReference>
<evidence type="ECO:0000256" key="13">
    <source>
        <dbReference type="ARBA" id="ARBA00030885"/>
    </source>
</evidence>
<dbReference type="GO" id="GO:0016020">
    <property type="term" value="C:membrane"/>
    <property type="evidence" value="ECO:0007669"/>
    <property type="project" value="UniProtKB-SubCell"/>
</dbReference>
<dbReference type="PROSITE" id="PS51459">
    <property type="entry name" value="FIDO"/>
    <property type="match status" value="1"/>
</dbReference>
<evidence type="ECO:0000256" key="6">
    <source>
        <dbReference type="ARBA" id="ARBA00022695"/>
    </source>
</evidence>
<keyword evidence="5" id="KW-0812">Transmembrane</keyword>
<keyword evidence="10 19" id="KW-0067">ATP-binding</keyword>
<name>A0AA88I812_ARTSF</name>
<comment type="similarity">
    <text evidence="2">Belongs to the fic family.</text>
</comment>
<dbReference type="SUPFAM" id="SSF48452">
    <property type="entry name" value="TPR-like"/>
    <property type="match status" value="1"/>
</dbReference>
<dbReference type="InterPro" id="IPR003812">
    <property type="entry name" value="Fido"/>
</dbReference>
<proteinExistence type="inferred from homology"/>
<evidence type="ECO:0000256" key="9">
    <source>
        <dbReference type="ARBA" id="ARBA00022803"/>
    </source>
</evidence>
<dbReference type="GO" id="GO:0005524">
    <property type="term" value="F:ATP binding"/>
    <property type="evidence" value="ECO:0007669"/>
    <property type="project" value="UniProtKB-KW"/>
</dbReference>
<keyword evidence="12" id="KW-0472">Membrane</keyword>
<evidence type="ECO:0000256" key="11">
    <source>
        <dbReference type="ARBA" id="ARBA00022989"/>
    </source>
</evidence>
<gene>
    <name evidence="23" type="ORF">QYM36_001714</name>
</gene>
<feature type="domain" description="Fido" evidence="22">
    <location>
        <begin position="293"/>
        <end position="428"/>
    </location>
</feature>
<evidence type="ECO:0000256" key="14">
    <source>
        <dbReference type="ARBA" id="ARBA00034531"/>
    </source>
</evidence>
<evidence type="ECO:0000256" key="8">
    <source>
        <dbReference type="ARBA" id="ARBA00022741"/>
    </source>
</evidence>
<feature type="active site" evidence="18">
    <location>
        <position position="371"/>
    </location>
</feature>
<accession>A0AA88I812</accession>
<comment type="caution">
    <text evidence="23">The sequence shown here is derived from an EMBL/GenBank/DDBJ whole genome shotgun (WGS) entry which is preliminary data.</text>
</comment>
<comment type="catalytic activity">
    <reaction evidence="16">
        <text>L-tyrosyl-[protein] + ATP = O-(5'-adenylyl)-L-tyrosyl-[protein] + diphosphate</text>
        <dbReference type="Rhea" id="RHEA:54288"/>
        <dbReference type="Rhea" id="RHEA-COMP:10136"/>
        <dbReference type="Rhea" id="RHEA-COMP:13846"/>
        <dbReference type="ChEBI" id="CHEBI:30616"/>
        <dbReference type="ChEBI" id="CHEBI:33019"/>
        <dbReference type="ChEBI" id="CHEBI:46858"/>
        <dbReference type="ChEBI" id="CHEBI:83624"/>
        <dbReference type="EC" id="2.7.7.108"/>
    </reaction>
</comment>
<evidence type="ECO:0000313" key="23">
    <source>
        <dbReference type="EMBL" id="KAK2723124.1"/>
    </source>
</evidence>
<comment type="catalytic activity">
    <reaction evidence="17">
        <text>3-O-(5'-adenylyl)-L-threonyl-[protein] + H2O = L-threonyl-[protein] + AMP + H(+)</text>
        <dbReference type="Rhea" id="RHEA:55932"/>
        <dbReference type="Rhea" id="RHEA-COMP:11060"/>
        <dbReference type="Rhea" id="RHEA-COMP:13847"/>
        <dbReference type="ChEBI" id="CHEBI:15377"/>
        <dbReference type="ChEBI" id="CHEBI:15378"/>
        <dbReference type="ChEBI" id="CHEBI:30013"/>
        <dbReference type="ChEBI" id="CHEBI:138113"/>
        <dbReference type="ChEBI" id="CHEBI:456215"/>
    </reaction>
</comment>
<evidence type="ECO:0000256" key="18">
    <source>
        <dbReference type="PIRSR" id="PIRSR640198-1"/>
    </source>
</evidence>
<keyword evidence="24" id="KW-1185">Reference proteome</keyword>
<dbReference type="InterPro" id="IPR011990">
    <property type="entry name" value="TPR-like_helical_dom_sf"/>
</dbReference>
<evidence type="ECO:0000256" key="3">
    <source>
        <dbReference type="ARBA" id="ARBA00014915"/>
    </source>
</evidence>
<evidence type="ECO:0000256" key="20">
    <source>
        <dbReference type="PIRSR" id="PIRSR640198-3"/>
    </source>
</evidence>
<dbReference type="SUPFAM" id="SSF140931">
    <property type="entry name" value="Fic-like"/>
    <property type="match status" value="1"/>
</dbReference>
<keyword evidence="6" id="KW-0548">Nucleotidyltransferase</keyword>